<dbReference type="Proteomes" id="UP000372533">
    <property type="component" value="Unassembled WGS sequence"/>
</dbReference>
<name>A0AB74R875_CLODI</name>
<dbReference type="AlphaFoldDB" id="A0AB74R875"/>
<evidence type="ECO:0000313" key="1">
    <source>
        <dbReference type="EMBL" id="VHY21303.1"/>
    </source>
</evidence>
<gene>
    <name evidence="1" type="ORF">SAMEA1402366_03585</name>
</gene>
<reference evidence="1 2" key="1">
    <citation type="submission" date="2019-04" db="EMBL/GenBank/DDBJ databases">
        <authorList>
            <consortium name="Pathogen Informatics"/>
        </authorList>
    </citation>
    <scope>NUCLEOTIDE SEQUENCE [LARGE SCALE GENOMIC DNA]</scope>
    <source>
        <strain evidence="2">tl291</strain>
    </source>
</reference>
<dbReference type="EMBL" id="CAAJVP010000026">
    <property type="protein sequence ID" value="VHY21303.1"/>
    <property type="molecule type" value="Genomic_DNA"/>
</dbReference>
<protein>
    <submittedName>
        <fullName evidence="1">TetR family transcriptional regulator</fullName>
    </submittedName>
</protein>
<evidence type="ECO:0000313" key="2">
    <source>
        <dbReference type="Proteomes" id="UP000372533"/>
    </source>
</evidence>
<organism evidence="1 2">
    <name type="scientific">Clostridioides difficile</name>
    <name type="common">Peptoclostridium difficile</name>
    <dbReference type="NCBI Taxonomy" id="1496"/>
    <lineage>
        <taxon>Bacteria</taxon>
        <taxon>Bacillati</taxon>
        <taxon>Bacillota</taxon>
        <taxon>Clostridia</taxon>
        <taxon>Peptostreptococcales</taxon>
        <taxon>Peptostreptococcaceae</taxon>
        <taxon>Clostridioides</taxon>
    </lineage>
</organism>
<accession>A0AB74R875</accession>
<sequence length="32" mass="3828">MSELSKRDKEKIQRENEIIDKAEKLFCLNGFD</sequence>
<dbReference type="RefSeq" id="WP_009888296.1">
    <property type="nucleotide sequence ID" value="NZ_BDSN01000008.1"/>
</dbReference>
<proteinExistence type="predicted"/>
<comment type="caution">
    <text evidence="1">The sequence shown here is derived from an EMBL/GenBank/DDBJ whole genome shotgun (WGS) entry which is preliminary data.</text>
</comment>